<comment type="caution">
    <text evidence="1">The sequence shown here is derived from an EMBL/GenBank/DDBJ whole genome shotgun (WGS) entry which is preliminary data.</text>
</comment>
<organism evidence="1 2">
    <name type="scientific">Candidatus Azambacteria bacterium GW2011_GWB1_46_27</name>
    <dbReference type="NCBI Taxonomy" id="1618617"/>
    <lineage>
        <taxon>Bacteria</taxon>
        <taxon>Candidatus Azamiibacteriota</taxon>
    </lineage>
</organism>
<name>A0A0G1PUB0_9BACT</name>
<gene>
    <name evidence="1" type="ORF">UX48_C0007G0009</name>
</gene>
<proteinExistence type="predicted"/>
<dbReference type="InterPro" id="IPR029057">
    <property type="entry name" value="PRTase-like"/>
</dbReference>
<sequence length="256" mass="29731">MTLKKYSSETAHPKEHLDEDERIIAGALAAARTRTLEREPLIQELSEEEKIRRINELRPIMFGRRENGEAFHELNDFELALIEGEIKKYVQEKKLRVLEQTPDLSRLYGVIRRDLLTGREETSPRQFREASRQITSRVLKDVVENNELDKSKTVFLLPWRAGLAFGEGAAENGFSFFYHLGAKRNEETLKTEINYENIPAVIDSRNPGNNEGLKAIITDDAGNGKHHDRRRKAIEKSRYPRRKYFDCLCHLGARRR</sequence>
<dbReference type="EMBL" id="LCMJ01000007">
    <property type="protein sequence ID" value="KKU36344.1"/>
    <property type="molecule type" value="Genomic_DNA"/>
</dbReference>
<dbReference type="Proteomes" id="UP000034067">
    <property type="component" value="Unassembled WGS sequence"/>
</dbReference>
<dbReference type="Gene3D" id="3.40.50.2020">
    <property type="match status" value="1"/>
</dbReference>
<evidence type="ECO:0000313" key="2">
    <source>
        <dbReference type="Proteomes" id="UP000034067"/>
    </source>
</evidence>
<dbReference type="AlphaFoldDB" id="A0A0G1PUB0"/>
<reference evidence="1 2" key="1">
    <citation type="journal article" date="2015" name="Nature">
        <title>rRNA introns, odd ribosomes, and small enigmatic genomes across a large radiation of phyla.</title>
        <authorList>
            <person name="Brown C.T."/>
            <person name="Hug L.A."/>
            <person name="Thomas B.C."/>
            <person name="Sharon I."/>
            <person name="Castelle C.J."/>
            <person name="Singh A."/>
            <person name="Wilkins M.J."/>
            <person name="Williams K.H."/>
            <person name="Banfield J.F."/>
        </authorList>
    </citation>
    <scope>NUCLEOTIDE SEQUENCE [LARGE SCALE GENOMIC DNA]</scope>
</reference>
<protein>
    <submittedName>
        <fullName evidence="1">Uncharacterized protein</fullName>
    </submittedName>
</protein>
<accession>A0A0G1PUB0</accession>
<evidence type="ECO:0000313" key="1">
    <source>
        <dbReference type="EMBL" id="KKU36344.1"/>
    </source>
</evidence>